<evidence type="ECO:0000313" key="10">
    <source>
        <dbReference type="Proteomes" id="UP000576393"/>
    </source>
</evidence>
<comment type="subcellular location">
    <subcellularLocation>
        <location evidence="1 8">Cell membrane</location>
        <topology evidence="1 8">Multi-pass membrane protein</topology>
    </subcellularLocation>
</comment>
<keyword evidence="10" id="KW-1185">Reference proteome</keyword>
<keyword evidence="5 8" id="KW-0812">Transmembrane</keyword>
<evidence type="ECO:0000256" key="2">
    <source>
        <dbReference type="ARBA" id="ARBA00009142"/>
    </source>
</evidence>
<dbReference type="Pfam" id="PF01925">
    <property type="entry name" value="TauE"/>
    <property type="match status" value="1"/>
</dbReference>
<reference evidence="9 10" key="1">
    <citation type="submission" date="2020-07" db="EMBL/GenBank/DDBJ databases">
        <title>Sequencing the genomes of 1000 actinobacteria strains.</title>
        <authorList>
            <person name="Klenk H.-P."/>
        </authorList>
    </citation>
    <scope>NUCLEOTIDE SEQUENCE [LARGE SCALE GENOMIC DNA]</scope>
    <source>
        <strain evidence="9 10">DSM 45763</strain>
    </source>
</reference>
<keyword evidence="6 8" id="KW-1133">Transmembrane helix</keyword>
<feature type="transmembrane region" description="Helical" evidence="8">
    <location>
        <begin position="302"/>
        <end position="320"/>
    </location>
</feature>
<dbReference type="PANTHER" id="PTHR30269">
    <property type="entry name" value="TRANSMEMBRANE PROTEIN YFCA"/>
    <property type="match status" value="1"/>
</dbReference>
<dbReference type="InterPro" id="IPR002781">
    <property type="entry name" value="TM_pro_TauE-like"/>
</dbReference>
<evidence type="ECO:0000256" key="7">
    <source>
        <dbReference type="ARBA" id="ARBA00023136"/>
    </source>
</evidence>
<protein>
    <recommendedName>
        <fullName evidence="8">Probable membrane transporter protein</fullName>
    </recommendedName>
</protein>
<accession>A0A852UYI4</accession>
<evidence type="ECO:0000256" key="3">
    <source>
        <dbReference type="ARBA" id="ARBA00022448"/>
    </source>
</evidence>
<evidence type="ECO:0000256" key="6">
    <source>
        <dbReference type="ARBA" id="ARBA00022989"/>
    </source>
</evidence>
<feature type="transmembrane region" description="Helical" evidence="8">
    <location>
        <begin position="99"/>
        <end position="117"/>
    </location>
</feature>
<feature type="transmembrane region" description="Helical" evidence="8">
    <location>
        <begin position="7"/>
        <end position="36"/>
    </location>
</feature>
<dbReference type="Proteomes" id="UP000576393">
    <property type="component" value="Unassembled WGS sequence"/>
</dbReference>
<evidence type="ECO:0000256" key="5">
    <source>
        <dbReference type="ARBA" id="ARBA00022692"/>
    </source>
</evidence>
<dbReference type="AlphaFoldDB" id="A0A852UYI4"/>
<dbReference type="RefSeq" id="WP_179821410.1">
    <property type="nucleotide sequence ID" value="NZ_JACCCO010000001.1"/>
</dbReference>
<dbReference type="EMBL" id="JACCCO010000001">
    <property type="protein sequence ID" value="NYF41010.1"/>
    <property type="molecule type" value="Genomic_DNA"/>
</dbReference>
<gene>
    <name evidence="9" type="ORF">HDA43_003169</name>
</gene>
<evidence type="ECO:0000256" key="1">
    <source>
        <dbReference type="ARBA" id="ARBA00004651"/>
    </source>
</evidence>
<keyword evidence="3" id="KW-0813">Transport</keyword>
<feature type="transmembrane region" description="Helical" evidence="8">
    <location>
        <begin position="73"/>
        <end position="93"/>
    </location>
</feature>
<dbReference type="PANTHER" id="PTHR30269:SF0">
    <property type="entry name" value="MEMBRANE TRANSPORTER PROTEIN YFCA-RELATED"/>
    <property type="match status" value="1"/>
</dbReference>
<evidence type="ECO:0000313" key="9">
    <source>
        <dbReference type="EMBL" id="NYF41010.1"/>
    </source>
</evidence>
<organism evidence="9 10">
    <name type="scientific">Streptosporangium sandarakinum</name>
    <dbReference type="NCBI Taxonomy" id="1260955"/>
    <lineage>
        <taxon>Bacteria</taxon>
        <taxon>Bacillati</taxon>
        <taxon>Actinomycetota</taxon>
        <taxon>Actinomycetes</taxon>
        <taxon>Streptosporangiales</taxon>
        <taxon>Streptosporangiaceae</taxon>
        <taxon>Streptosporangium</taxon>
    </lineage>
</organism>
<dbReference type="GO" id="GO:0005886">
    <property type="term" value="C:plasma membrane"/>
    <property type="evidence" value="ECO:0007669"/>
    <property type="project" value="UniProtKB-SubCell"/>
</dbReference>
<feature type="transmembrane region" description="Helical" evidence="8">
    <location>
        <begin position="42"/>
        <end position="61"/>
    </location>
</feature>
<evidence type="ECO:0000256" key="8">
    <source>
        <dbReference type="RuleBase" id="RU363041"/>
    </source>
</evidence>
<name>A0A852UYI4_9ACTN</name>
<proteinExistence type="inferred from homology"/>
<evidence type="ECO:0000256" key="4">
    <source>
        <dbReference type="ARBA" id="ARBA00022475"/>
    </source>
</evidence>
<dbReference type="InterPro" id="IPR052017">
    <property type="entry name" value="TSUP"/>
</dbReference>
<comment type="caution">
    <text evidence="9">The sequence shown here is derived from an EMBL/GenBank/DDBJ whole genome shotgun (WGS) entry which is preliminary data.</text>
</comment>
<comment type="similarity">
    <text evidence="2 8">Belongs to the 4-toluene sulfonate uptake permease (TSUP) (TC 2.A.102) family.</text>
</comment>
<keyword evidence="7 8" id="KW-0472">Membrane</keyword>
<feature type="transmembrane region" description="Helical" evidence="8">
    <location>
        <begin position="209"/>
        <end position="234"/>
    </location>
</feature>
<sequence>MTWSDTVFLTTMGVASGALNTVVAGGSLVSFPVLIWLGYPPLLANIINGLGLLPGGISGAYGYRTWLPKQPALLVKIIVVAVAGGLVGSVLLLSLPARYFASATPVLILAATALAAAQPLMSRRTRRESGVPARETVSQPASRPALVLVPAASGPSPAGVGPDPAGDGPAVEVVATADTAVADPATADPDRHAATGESHSSRLRRLGPWAMMLAVSVYGGYWVVALGVLLFSVFNVAFPRMSLQQINALKILTATTINATGTVVFIMTGHLLPVWQPVLLLGAGALLGGWVGAVLGRRMRASYLRTLVMVIGLFSAIWLLT</sequence>
<keyword evidence="4 8" id="KW-1003">Cell membrane</keyword>
<feature type="transmembrane region" description="Helical" evidence="8">
    <location>
        <begin position="274"/>
        <end position="295"/>
    </location>
</feature>